<dbReference type="OrthoDB" id="2455196at2"/>
<gene>
    <name evidence="1" type="ORF">SAMN05216438_1276</name>
</gene>
<proteinExistence type="predicted"/>
<organism evidence="1 2">
    <name type="scientific">Lactococcus garvieae</name>
    <dbReference type="NCBI Taxonomy" id="1363"/>
    <lineage>
        <taxon>Bacteria</taxon>
        <taxon>Bacillati</taxon>
        <taxon>Bacillota</taxon>
        <taxon>Bacilli</taxon>
        <taxon>Lactobacillales</taxon>
        <taxon>Streptococcaceae</taxon>
        <taxon>Lactococcus</taxon>
    </lineage>
</organism>
<dbReference type="Proteomes" id="UP000181969">
    <property type="component" value="Unassembled WGS sequence"/>
</dbReference>
<evidence type="ECO:0000313" key="2">
    <source>
        <dbReference type="Proteomes" id="UP000181969"/>
    </source>
</evidence>
<accession>A0A1I4J2K0</accession>
<reference evidence="1 2" key="1">
    <citation type="submission" date="2016-10" db="EMBL/GenBank/DDBJ databases">
        <authorList>
            <person name="de Groot N.N."/>
        </authorList>
    </citation>
    <scope>NUCLEOTIDE SEQUENCE [LARGE SCALE GENOMIC DNA]</scope>
    <source>
        <strain evidence="1 2">M79</strain>
    </source>
</reference>
<evidence type="ECO:0000313" key="1">
    <source>
        <dbReference type="EMBL" id="SFL60770.1"/>
    </source>
</evidence>
<name>A0A1I4J2K0_9LACT</name>
<protein>
    <submittedName>
        <fullName evidence="1">Uncharacterized protein</fullName>
    </submittedName>
</protein>
<dbReference type="AlphaFoldDB" id="A0A1I4J2K0"/>
<dbReference type="RefSeq" id="WP_074752050.1">
    <property type="nucleotide sequence ID" value="NZ_FOTJ01000027.1"/>
</dbReference>
<dbReference type="EMBL" id="FOTJ01000027">
    <property type="protein sequence ID" value="SFL60770.1"/>
    <property type="molecule type" value="Genomic_DNA"/>
</dbReference>
<sequence length="99" mass="11133">MSKKIYKITGNTYSVWEAPDDEVVTRPFTEVTPPSSEDVIIVGFDWVENKWQTVTSVPIPEYKALVQGVADLGEFVSQLQLTLTATDERVKKLESLKEA</sequence>